<evidence type="ECO:0000256" key="5">
    <source>
        <dbReference type="ARBA" id="ARBA00022741"/>
    </source>
</evidence>
<evidence type="ECO:0000256" key="3">
    <source>
        <dbReference type="ARBA" id="ARBA00022597"/>
    </source>
</evidence>
<keyword evidence="8" id="KW-0472">Membrane</keyword>
<dbReference type="SUPFAM" id="SSF52540">
    <property type="entry name" value="P-loop containing nucleoside triphosphate hydrolases"/>
    <property type="match status" value="2"/>
</dbReference>
<dbReference type="AlphaFoldDB" id="A0AAU7DVU1"/>
<dbReference type="InterPro" id="IPR003439">
    <property type="entry name" value="ABC_transporter-like_ATP-bd"/>
</dbReference>
<dbReference type="PANTHER" id="PTHR43790">
    <property type="entry name" value="CARBOHYDRATE TRANSPORT ATP-BINDING PROTEIN MG119-RELATED"/>
    <property type="match status" value="1"/>
</dbReference>
<keyword evidence="1" id="KW-0813">Transport</keyword>
<accession>A0AAU7DVU1</accession>
<dbReference type="InterPro" id="IPR017871">
    <property type="entry name" value="ABC_transporter-like_CS"/>
</dbReference>
<dbReference type="EMBL" id="CP146203">
    <property type="protein sequence ID" value="XBH21088.1"/>
    <property type="molecule type" value="Genomic_DNA"/>
</dbReference>
<name>A0AAU7DVU1_9MICO</name>
<evidence type="ECO:0000256" key="7">
    <source>
        <dbReference type="ARBA" id="ARBA00022967"/>
    </source>
</evidence>
<reference evidence="10" key="1">
    <citation type="submission" date="2024-02" db="EMBL/GenBank/DDBJ databases">
        <title>Tomenella chthoni gen. nov. sp. nov., a member of the family Jonesiaceae isolated from bat guano.</title>
        <authorList>
            <person name="Miller S.L."/>
            <person name="King J."/>
            <person name="Sankaranarayanan K."/>
            <person name="Lawson P.A."/>
        </authorList>
    </citation>
    <scope>NUCLEOTIDE SEQUENCE</scope>
    <source>
        <strain evidence="10">BS-20</strain>
    </source>
</reference>
<dbReference type="CDD" id="cd03215">
    <property type="entry name" value="ABC_Carb_Monos_II"/>
    <property type="match status" value="1"/>
</dbReference>
<keyword evidence="7" id="KW-1278">Translocase</keyword>
<evidence type="ECO:0000256" key="1">
    <source>
        <dbReference type="ARBA" id="ARBA00022448"/>
    </source>
</evidence>
<dbReference type="InterPro" id="IPR050107">
    <property type="entry name" value="ABC_carbohydrate_import_ATPase"/>
</dbReference>
<keyword evidence="3" id="KW-0762">Sugar transport</keyword>
<dbReference type="Gene3D" id="3.40.50.300">
    <property type="entry name" value="P-loop containing nucleotide triphosphate hydrolases"/>
    <property type="match status" value="2"/>
</dbReference>
<protein>
    <submittedName>
        <fullName evidence="10">Sugar ABC transporter ATP-binding protein</fullName>
    </submittedName>
</protein>
<dbReference type="InterPro" id="IPR027417">
    <property type="entry name" value="P-loop_NTPase"/>
</dbReference>
<dbReference type="CDD" id="cd03216">
    <property type="entry name" value="ABC_Carb_Monos_I"/>
    <property type="match status" value="1"/>
</dbReference>
<evidence type="ECO:0000259" key="9">
    <source>
        <dbReference type="PROSITE" id="PS50893"/>
    </source>
</evidence>
<evidence type="ECO:0000256" key="8">
    <source>
        <dbReference type="ARBA" id="ARBA00023136"/>
    </source>
</evidence>
<evidence type="ECO:0000256" key="4">
    <source>
        <dbReference type="ARBA" id="ARBA00022737"/>
    </source>
</evidence>
<dbReference type="GO" id="GO:0005524">
    <property type="term" value="F:ATP binding"/>
    <property type="evidence" value="ECO:0007669"/>
    <property type="project" value="UniProtKB-KW"/>
</dbReference>
<dbReference type="PROSITE" id="PS50893">
    <property type="entry name" value="ABC_TRANSPORTER_2"/>
    <property type="match status" value="2"/>
</dbReference>
<keyword evidence="6 10" id="KW-0067">ATP-binding</keyword>
<gene>
    <name evidence="10" type="ORF">V5R04_12830</name>
</gene>
<evidence type="ECO:0000256" key="6">
    <source>
        <dbReference type="ARBA" id="ARBA00022840"/>
    </source>
</evidence>
<dbReference type="PROSITE" id="PS00211">
    <property type="entry name" value="ABC_TRANSPORTER_1"/>
    <property type="match status" value="1"/>
</dbReference>
<evidence type="ECO:0000313" key="10">
    <source>
        <dbReference type="EMBL" id="XBH21088.1"/>
    </source>
</evidence>
<dbReference type="SMART" id="SM00382">
    <property type="entry name" value="AAA"/>
    <property type="match status" value="2"/>
</dbReference>
<dbReference type="Pfam" id="PF00005">
    <property type="entry name" value="ABC_tran"/>
    <property type="match status" value="2"/>
</dbReference>
<keyword evidence="2" id="KW-1003">Cell membrane</keyword>
<keyword evidence="5" id="KW-0547">Nucleotide-binding</keyword>
<keyword evidence="4" id="KW-0677">Repeat</keyword>
<dbReference type="PANTHER" id="PTHR43790:SF1">
    <property type="entry name" value="XYLOSE IMPORT ATP-BINDING PROTEIN XYLG"/>
    <property type="match status" value="1"/>
</dbReference>
<proteinExistence type="predicted"/>
<feature type="domain" description="ABC transporter" evidence="9">
    <location>
        <begin position="253"/>
        <end position="501"/>
    </location>
</feature>
<feature type="domain" description="ABC transporter" evidence="9">
    <location>
        <begin position="6"/>
        <end position="242"/>
    </location>
</feature>
<dbReference type="GO" id="GO:0016887">
    <property type="term" value="F:ATP hydrolysis activity"/>
    <property type="evidence" value="ECO:0007669"/>
    <property type="project" value="InterPro"/>
</dbReference>
<organism evidence="10">
    <name type="scientific">Jonesiaceae bacterium BS-20</name>
    <dbReference type="NCBI Taxonomy" id="3120821"/>
    <lineage>
        <taxon>Bacteria</taxon>
        <taxon>Bacillati</taxon>
        <taxon>Actinomycetota</taxon>
        <taxon>Actinomycetes</taxon>
        <taxon>Micrococcales</taxon>
        <taxon>Jonesiaceae</taxon>
    </lineage>
</organism>
<dbReference type="InterPro" id="IPR003593">
    <property type="entry name" value="AAA+_ATPase"/>
</dbReference>
<sequence>MSAPILVAKNLSIAFGEVRALSGVDLTIGAGEIRCLVGENGSGKSTFVKIVSGVYVPNEGTVTVGGAPLGAHDPREAISAGVQVIYQDLSLFDHLSVAENIAFNVVLHQGSVYVNRKQMEEIAVSQLQEMGVELPLNDPVSTLSVANKQLVAIARALSMDAKILFMDEPTTALTTKEVKRLLTIVHALKEKGLAIVFISHKLDEVFDVADTITIFRDGLKVGDFKAGDLDQASLTYHMTGREVLHEPYQRKSLDSDGASAPLLAVENLTKSDQYRDVSFAVRPGDILGLTGLLGAGRTELALTLFGLNKPDSGTIRVKGDQVRINDPWEAISLGLALVPEDRNAQGLFLTHTTNHNVSSTRLDKLLNKFGLVNAREERALAQQTVELMGVNNKNTEAIVGNLSGGNAQKVVIGKWIATDPTVFILDSPTVGIDIGSKEEIYDRIQKLAAQGMGVVFISDEPEEIIANCNRVIVMHEGDVIATFEDSDRSAPGFKDELARIISNPDSASAVPGTNTGGAQ</sequence>
<evidence type="ECO:0000256" key="2">
    <source>
        <dbReference type="ARBA" id="ARBA00022475"/>
    </source>
</evidence>